<keyword evidence="1" id="KW-0812">Transmembrane</keyword>
<keyword evidence="1" id="KW-0472">Membrane</keyword>
<protein>
    <submittedName>
        <fullName evidence="2">DUF4199 domain-containing protein</fullName>
    </submittedName>
</protein>
<accession>A0ABT8LE41</accession>
<name>A0ABT8LE41_9BACT</name>
<dbReference type="Proteomes" id="UP001172083">
    <property type="component" value="Unassembled WGS sequence"/>
</dbReference>
<proteinExistence type="predicted"/>
<evidence type="ECO:0000256" key="1">
    <source>
        <dbReference type="SAM" id="Phobius"/>
    </source>
</evidence>
<feature type="transmembrane region" description="Helical" evidence="1">
    <location>
        <begin position="5"/>
        <end position="26"/>
    </location>
</feature>
<dbReference type="RefSeq" id="WP_346760575.1">
    <property type="nucleotide sequence ID" value="NZ_JAUJEB010000006.1"/>
</dbReference>
<gene>
    <name evidence="2" type="ORF">QQ020_24370</name>
</gene>
<keyword evidence="3" id="KW-1185">Reference proteome</keyword>
<dbReference type="Pfam" id="PF13858">
    <property type="entry name" value="DUF4199"/>
    <property type="match status" value="1"/>
</dbReference>
<dbReference type="InterPro" id="IPR025250">
    <property type="entry name" value="DUF4199"/>
</dbReference>
<evidence type="ECO:0000313" key="2">
    <source>
        <dbReference type="EMBL" id="MDN5215237.1"/>
    </source>
</evidence>
<organism evidence="2 3">
    <name type="scientific">Agaribacillus aureus</name>
    <dbReference type="NCBI Taxonomy" id="3051825"/>
    <lineage>
        <taxon>Bacteria</taxon>
        <taxon>Pseudomonadati</taxon>
        <taxon>Bacteroidota</taxon>
        <taxon>Cytophagia</taxon>
        <taxon>Cytophagales</taxon>
        <taxon>Splendidivirgaceae</taxon>
        <taxon>Agaribacillus</taxon>
    </lineage>
</organism>
<dbReference type="EMBL" id="JAUJEB010000006">
    <property type="protein sequence ID" value="MDN5215237.1"/>
    <property type="molecule type" value="Genomic_DNA"/>
</dbReference>
<feature type="transmembrane region" description="Helical" evidence="1">
    <location>
        <begin position="38"/>
        <end position="58"/>
    </location>
</feature>
<feature type="transmembrane region" description="Helical" evidence="1">
    <location>
        <begin position="133"/>
        <end position="158"/>
    </location>
</feature>
<evidence type="ECO:0000313" key="3">
    <source>
        <dbReference type="Proteomes" id="UP001172083"/>
    </source>
</evidence>
<reference evidence="2" key="1">
    <citation type="submission" date="2023-06" db="EMBL/GenBank/DDBJ databases">
        <title>Genomic of Agaribacillus aureum.</title>
        <authorList>
            <person name="Wang G."/>
        </authorList>
    </citation>
    <scope>NUCLEOTIDE SEQUENCE</scope>
    <source>
        <strain evidence="2">BMA12</strain>
    </source>
</reference>
<comment type="caution">
    <text evidence="2">The sequence shown here is derived from an EMBL/GenBank/DDBJ whole genome shotgun (WGS) entry which is preliminary data.</text>
</comment>
<keyword evidence="1" id="KW-1133">Transmembrane helix</keyword>
<feature type="transmembrane region" description="Helical" evidence="1">
    <location>
        <begin position="79"/>
        <end position="98"/>
    </location>
</feature>
<sequence length="168" mass="18765">MKKFVIRYGLIGGCILIALGLFNWFFIAKPLGYQASEFFGYLSMVVALLCIPLGIMYFRNKLNNGTVSFNQAFKIGLGITAITSIVMFFHSMLFFIIAGDDFLEWSKTGLTAEELEARQLQLDALPDFVMSPWFQGVLMALTVFLIGVIISLVSSFMLKQSDTKVVDS</sequence>